<evidence type="ECO:0000256" key="2">
    <source>
        <dbReference type="SAM" id="Phobius"/>
    </source>
</evidence>
<accession>A0AAX4PN78</accession>
<organism evidence="3 4">
    <name type="scientific">Chloropicon roscoffensis</name>
    <dbReference type="NCBI Taxonomy" id="1461544"/>
    <lineage>
        <taxon>Eukaryota</taxon>
        <taxon>Viridiplantae</taxon>
        <taxon>Chlorophyta</taxon>
        <taxon>Chloropicophyceae</taxon>
        <taxon>Chloropicales</taxon>
        <taxon>Chloropicaceae</taxon>
        <taxon>Chloropicon</taxon>
    </lineage>
</organism>
<feature type="region of interest" description="Disordered" evidence="1">
    <location>
        <begin position="1"/>
        <end position="69"/>
    </location>
</feature>
<gene>
    <name evidence="3" type="ORF">HKI87_19g88970</name>
</gene>
<feature type="transmembrane region" description="Helical" evidence="2">
    <location>
        <begin position="79"/>
        <end position="103"/>
    </location>
</feature>
<keyword evidence="4" id="KW-1185">Reference proteome</keyword>
<keyword evidence="2" id="KW-1133">Transmembrane helix</keyword>
<sequence length="264" mass="28552">MATSVTINDPATKATEAATGGFKPTPQKTFEVDSKRDAVLSAPPVPDEKEKMAPGGDQPTHVPETKPQPVGRRRIGMKLLAWSSYGGSAGCSIVFIILCFYMNQEFKDLQYQVKLADRGGDPSFNATSGVQGSSVLVDINGLSKVFEGAAVNGAVVLVAVVIYFVTSSVLLMCTCVSLAHPRKKFFRGACCGGAFFLTFVTLIAALQFSSLQSLVESMSKQYDTDFNKDILASASAFGYISSICYLVTSVMFYFWREKIVVEHQ</sequence>
<feature type="transmembrane region" description="Helical" evidence="2">
    <location>
        <begin position="230"/>
        <end position="255"/>
    </location>
</feature>
<dbReference type="Proteomes" id="UP001472866">
    <property type="component" value="Chromosome 19"/>
</dbReference>
<reference evidence="3 4" key="1">
    <citation type="submission" date="2024-03" db="EMBL/GenBank/DDBJ databases">
        <title>Complete genome sequence of the green alga Chloropicon roscoffensis RCC1871.</title>
        <authorList>
            <person name="Lemieux C."/>
            <person name="Pombert J.-F."/>
            <person name="Otis C."/>
            <person name="Turmel M."/>
        </authorList>
    </citation>
    <scope>NUCLEOTIDE SEQUENCE [LARGE SCALE GENOMIC DNA]</scope>
    <source>
        <strain evidence="3 4">RCC1871</strain>
    </source>
</reference>
<dbReference type="EMBL" id="CP151519">
    <property type="protein sequence ID" value="WZN67322.1"/>
    <property type="molecule type" value="Genomic_DNA"/>
</dbReference>
<feature type="transmembrane region" description="Helical" evidence="2">
    <location>
        <begin position="185"/>
        <end position="210"/>
    </location>
</feature>
<evidence type="ECO:0000313" key="4">
    <source>
        <dbReference type="Proteomes" id="UP001472866"/>
    </source>
</evidence>
<keyword evidence="2" id="KW-0472">Membrane</keyword>
<dbReference type="AlphaFoldDB" id="A0AAX4PN78"/>
<proteinExistence type="predicted"/>
<keyword evidence="2" id="KW-0812">Transmembrane</keyword>
<evidence type="ECO:0000256" key="1">
    <source>
        <dbReference type="SAM" id="MobiDB-lite"/>
    </source>
</evidence>
<protein>
    <submittedName>
        <fullName evidence="3">Uncharacterized protein</fullName>
    </submittedName>
</protein>
<feature type="transmembrane region" description="Helical" evidence="2">
    <location>
        <begin position="150"/>
        <end position="173"/>
    </location>
</feature>
<evidence type="ECO:0000313" key="3">
    <source>
        <dbReference type="EMBL" id="WZN67322.1"/>
    </source>
</evidence>
<name>A0AAX4PN78_9CHLO</name>